<reference evidence="2" key="2">
    <citation type="submission" date="2013-12" db="EMBL/GenBank/DDBJ databases">
        <authorList>
            <person name="Yu Y."/>
            <person name="Lee S."/>
            <person name="de Baynast K."/>
            <person name="Wissotski M."/>
            <person name="Liu L."/>
            <person name="Talag J."/>
            <person name="Goicoechea J."/>
            <person name="Angelova A."/>
            <person name="Jetty R."/>
            <person name="Kudrna D."/>
            <person name="Golser W."/>
            <person name="Rivera L."/>
            <person name="Zhang J."/>
            <person name="Wing R."/>
        </authorList>
    </citation>
    <scope>NUCLEOTIDE SEQUENCE</scope>
</reference>
<dbReference type="eggNOG" id="ENOG502QQBP">
    <property type="taxonomic scope" value="Eukaryota"/>
</dbReference>
<reference evidence="1" key="3">
    <citation type="submission" date="2015-04" db="UniProtKB">
        <authorList>
            <consortium name="EnsemblPlants"/>
        </authorList>
    </citation>
    <scope>IDENTIFICATION</scope>
</reference>
<accession>A0A0D9XP22</accession>
<name>A0A0D9XP22_9ORYZ</name>
<protein>
    <recommendedName>
        <fullName evidence="3">DUF4220 domain-containing protein</fullName>
    </recommendedName>
</protein>
<dbReference type="Gramene" id="LPERR11G02590.1">
    <property type="protein sequence ID" value="LPERR11G02590.1"/>
    <property type="gene ID" value="LPERR11G02590"/>
</dbReference>
<dbReference type="Proteomes" id="UP000032180">
    <property type="component" value="Chromosome 11"/>
</dbReference>
<sequence>MDMDNPRISCLRGCRSLLARAAWFIMARIHPQAQPWWSNSMGQYNLLKSCMDEKNANMVCSMIAKIMGLVGAYDIWNNMRHVKHTKLTRETKDHIYQTIVAASLGQPLGTGESKGFLFRCPFEVALLTLHIWTDVLLHKVKKGISSINISGETQSLMDTCKVISDYMMYLLVAQPTILPISGNVQDLPAVASTKVKAIAASSKEQFLEARGSMGIDLFEDYDIPPWIDLFKVANVMLLEEGVVDDEASPGAHTVFETLARTWVRLLAYAAGKSSTYDHARRLSKGGELITFVWLFMVHQGLGDQGPHEVDLVPRVSEEGQSLRDR</sequence>
<dbReference type="PANTHER" id="PTHR31325">
    <property type="entry name" value="OS01G0798800 PROTEIN-RELATED"/>
    <property type="match status" value="1"/>
</dbReference>
<dbReference type="STRING" id="77586.A0A0D9XP22"/>
<dbReference type="Pfam" id="PF04578">
    <property type="entry name" value="DUF594"/>
    <property type="match status" value="1"/>
</dbReference>
<dbReference type="InterPro" id="IPR007658">
    <property type="entry name" value="DUF594"/>
</dbReference>
<evidence type="ECO:0008006" key="3">
    <source>
        <dbReference type="Google" id="ProtNLM"/>
    </source>
</evidence>
<evidence type="ECO:0000313" key="1">
    <source>
        <dbReference type="EnsemblPlants" id="LPERR11G02590.1"/>
    </source>
</evidence>
<evidence type="ECO:0000313" key="2">
    <source>
        <dbReference type="Proteomes" id="UP000032180"/>
    </source>
</evidence>
<reference evidence="1 2" key="1">
    <citation type="submission" date="2012-08" db="EMBL/GenBank/DDBJ databases">
        <title>Oryza genome evolution.</title>
        <authorList>
            <person name="Wing R.A."/>
        </authorList>
    </citation>
    <scope>NUCLEOTIDE SEQUENCE</scope>
</reference>
<dbReference type="AlphaFoldDB" id="A0A0D9XP22"/>
<dbReference type="EnsemblPlants" id="LPERR11G02590.1">
    <property type="protein sequence ID" value="LPERR11G02590.1"/>
    <property type="gene ID" value="LPERR11G02590"/>
</dbReference>
<keyword evidence="2" id="KW-1185">Reference proteome</keyword>
<dbReference type="HOGENOM" id="CLU_009180_6_1_1"/>
<organism evidence="1 2">
    <name type="scientific">Leersia perrieri</name>
    <dbReference type="NCBI Taxonomy" id="77586"/>
    <lineage>
        <taxon>Eukaryota</taxon>
        <taxon>Viridiplantae</taxon>
        <taxon>Streptophyta</taxon>
        <taxon>Embryophyta</taxon>
        <taxon>Tracheophyta</taxon>
        <taxon>Spermatophyta</taxon>
        <taxon>Magnoliopsida</taxon>
        <taxon>Liliopsida</taxon>
        <taxon>Poales</taxon>
        <taxon>Poaceae</taxon>
        <taxon>BOP clade</taxon>
        <taxon>Oryzoideae</taxon>
        <taxon>Oryzeae</taxon>
        <taxon>Oryzinae</taxon>
        <taxon>Leersia</taxon>
    </lineage>
</organism>
<proteinExistence type="predicted"/>